<dbReference type="OrthoDB" id="5326346at2759"/>
<proteinExistence type="predicted"/>
<evidence type="ECO:0000313" key="2">
    <source>
        <dbReference type="Proteomes" id="UP000800096"/>
    </source>
</evidence>
<evidence type="ECO:0008006" key="3">
    <source>
        <dbReference type="Google" id="ProtNLM"/>
    </source>
</evidence>
<dbReference type="Proteomes" id="UP000800096">
    <property type="component" value="Unassembled WGS sequence"/>
</dbReference>
<dbReference type="EMBL" id="ML979132">
    <property type="protein sequence ID" value="KAF1922090.1"/>
    <property type="molecule type" value="Genomic_DNA"/>
</dbReference>
<reference evidence="1" key="1">
    <citation type="journal article" date="2020" name="Stud. Mycol.">
        <title>101 Dothideomycetes genomes: a test case for predicting lifestyles and emergence of pathogens.</title>
        <authorList>
            <person name="Haridas S."/>
            <person name="Albert R."/>
            <person name="Binder M."/>
            <person name="Bloem J."/>
            <person name="Labutti K."/>
            <person name="Salamov A."/>
            <person name="Andreopoulos B."/>
            <person name="Baker S."/>
            <person name="Barry K."/>
            <person name="Bills G."/>
            <person name="Bluhm B."/>
            <person name="Cannon C."/>
            <person name="Castanera R."/>
            <person name="Culley D."/>
            <person name="Daum C."/>
            <person name="Ezra D."/>
            <person name="Gonzalez J."/>
            <person name="Henrissat B."/>
            <person name="Kuo A."/>
            <person name="Liang C."/>
            <person name="Lipzen A."/>
            <person name="Lutzoni F."/>
            <person name="Magnuson J."/>
            <person name="Mondo S."/>
            <person name="Nolan M."/>
            <person name="Ohm R."/>
            <person name="Pangilinan J."/>
            <person name="Park H.-J."/>
            <person name="Ramirez L."/>
            <person name="Alfaro M."/>
            <person name="Sun H."/>
            <person name="Tritt A."/>
            <person name="Yoshinaga Y."/>
            <person name="Zwiers L.-H."/>
            <person name="Turgeon B."/>
            <person name="Goodwin S."/>
            <person name="Spatafora J."/>
            <person name="Crous P."/>
            <person name="Grigoriev I."/>
        </authorList>
    </citation>
    <scope>NUCLEOTIDE SEQUENCE</scope>
    <source>
        <strain evidence="1">HMLAC05119</strain>
    </source>
</reference>
<protein>
    <recommendedName>
        <fullName evidence="3">BTB domain-containing protein</fullName>
    </recommendedName>
</protein>
<accession>A0A6A5R4H4</accession>
<sequence>MRKADGRYYIIVEGWNEVALLTLLNIIHVQNRKVPQTLRLEEVAKIAMLVDYYQCHQAVEVCQEIWITHLRNGFIMAKTHGREFLLQLLVASVFNMHDMFLKSTAVAINKGTHQVPLTY</sequence>
<gene>
    <name evidence="1" type="ORF">BDU57DRAFT_511263</name>
</gene>
<organism evidence="1 2">
    <name type="scientific">Ampelomyces quisqualis</name>
    <name type="common">Powdery mildew agent</name>
    <dbReference type="NCBI Taxonomy" id="50730"/>
    <lineage>
        <taxon>Eukaryota</taxon>
        <taxon>Fungi</taxon>
        <taxon>Dikarya</taxon>
        <taxon>Ascomycota</taxon>
        <taxon>Pezizomycotina</taxon>
        <taxon>Dothideomycetes</taxon>
        <taxon>Pleosporomycetidae</taxon>
        <taxon>Pleosporales</taxon>
        <taxon>Pleosporineae</taxon>
        <taxon>Phaeosphaeriaceae</taxon>
        <taxon>Ampelomyces</taxon>
    </lineage>
</organism>
<name>A0A6A5R4H4_AMPQU</name>
<keyword evidence="2" id="KW-1185">Reference proteome</keyword>
<evidence type="ECO:0000313" key="1">
    <source>
        <dbReference type="EMBL" id="KAF1922090.1"/>
    </source>
</evidence>
<dbReference type="AlphaFoldDB" id="A0A6A5R4H4"/>